<evidence type="ECO:0000256" key="2">
    <source>
        <dbReference type="ARBA" id="ARBA00022485"/>
    </source>
</evidence>
<dbReference type="AlphaFoldDB" id="A0A7C0YBN5"/>
<feature type="non-terminal residue" evidence="9">
    <location>
        <position position="1"/>
    </location>
</feature>
<evidence type="ECO:0000256" key="1">
    <source>
        <dbReference type="ARBA" id="ARBA00004196"/>
    </source>
</evidence>
<evidence type="ECO:0000313" key="9">
    <source>
        <dbReference type="EMBL" id="HDD45392.1"/>
    </source>
</evidence>
<comment type="subcellular location">
    <subcellularLocation>
        <location evidence="1">Cell envelope</location>
    </subcellularLocation>
</comment>
<dbReference type="GO" id="GO:0046872">
    <property type="term" value="F:metal ion binding"/>
    <property type="evidence" value="ECO:0007669"/>
    <property type="project" value="UniProtKB-KW"/>
</dbReference>
<dbReference type="Gene3D" id="3.30.70.20">
    <property type="match status" value="2"/>
</dbReference>
<dbReference type="InterPro" id="IPR017896">
    <property type="entry name" value="4Fe4S_Fe-S-bd"/>
</dbReference>
<dbReference type="GO" id="GO:0030313">
    <property type="term" value="C:cell envelope"/>
    <property type="evidence" value="ECO:0007669"/>
    <property type="project" value="UniProtKB-SubCell"/>
</dbReference>
<evidence type="ECO:0000256" key="4">
    <source>
        <dbReference type="ARBA" id="ARBA00022737"/>
    </source>
</evidence>
<keyword evidence="5" id="KW-0408">Iron</keyword>
<keyword evidence="3" id="KW-0479">Metal-binding</keyword>
<accession>A0A7C0YBN5</accession>
<dbReference type="PANTHER" id="PTHR43545">
    <property type="entry name" value="FORMATE DEHYDROGENASE, NITRATE-INDUCIBLE, IRON-SULFUR SUBUNIT"/>
    <property type="match status" value="1"/>
</dbReference>
<evidence type="ECO:0000256" key="7">
    <source>
        <dbReference type="SAM" id="Coils"/>
    </source>
</evidence>
<gene>
    <name evidence="9" type="ORF">ENG63_11130</name>
</gene>
<proteinExistence type="predicted"/>
<sequence length="182" mass="21142">YTYKLVRFSEYEKNGKPVWYFFPDQCRHCIDPPCKNIADSYVKGAVVIDNETGAVIYNLELMKKVPFDEIREACPYNIPRQDKKTGMISKCDMCIDRIKAGLLPMCVKSCPTGAMNFGEREEMLDLAKKRLKELKKDYPKAQLIDIDAVRVIYLVLDEPMLYHEFAIASLKKTFYQNAKNFK</sequence>
<reference evidence="9" key="1">
    <citation type="journal article" date="2020" name="mSystems">
        <title>Genome- and Community-Level Interaction Insights into Carbon Utilization and Element Cycling Functions of Hydrothermarchaeota in Hydrothermal Sediment.</title>
        <authorList>
            <person name="Zhou Z."/>
            <person name="Liu Y."/>
            <person name="Xu W."/>
            <person name="Pan J."/>
            <person name="Luo Z.H."/>
            <person name="Li M."/>
        </authorList>
    </citation>
    <scope>NUCLEOTIDE SEQUENCE [LARGE SCALE GENOMIC DNA]</scope>
    <source>
        <strain evidence="9">HyVt-233</strain>
    </source>
</reference>
<feature type="domain" description="4Fe-4S ferredoxin-type" evidence="8">
    <location>
        <begin position="18"/>
        <end position="120"/>
    </location>
</feature>
<dbReference type="EMBL" id="DRBS01000412">
    <property type="protein sequence ID" value="HDD45392.1"/>
    <property type="molecule type" value="Genomic_DNA"/>
</dbReference>
<dbReference type="GO" id="GO:0051539">
    <property type="term" value="F:4 iron, 4 sulfur cluster binding"/>
    <property type="evidence" value="ECO:0007669"/>
    <property type="project" value="UniProtKB-KW"/>
</dbReference>
<evidence type="ECO:0000256" key="6">
    <source>
        <dbReference type="ARBA" id="ARBA00023014"/>
    </source>
</evidence>
<dbReference type="SUPFAM" id="SSF54862">
    <property type="entry name" value="4Fe-4S ferredoxins"/>
    <property type="match status" value="1"/>
</dbReference>
<keyword evidence="2" id="KW-0004">4Fe-4S</keyword>
<keyword evidence="7" id="KW-0175">Coiled coil</keyword>
<organism evidence="9">
    <name type="scientific">Desulfofervidus auxilii</name>
    <dbReference type="NCBI Taxonomy" id="1621989"/>
    <lineage>
        <taxon>Bacteria</taxon>
        <taxon>Pseudomonadati</taxon>
        <taxon>Thermodesulfobacteriota</taxon>
        <taxon>Candidatus Desulfofervidia</taxon>
        <taxon>Candidatus Desulfofervidales</taxon>
        <taxon>Candidatus Desulfofervidaceae</taxon>
        <taxon>Candidatus Desulfofervidus</taxon>
    </lineage>
</organism>
<dbReference type="Proteomes" id="UP000886289">
    <property type="component" value="Unassembled WGS sequence"/>
</dbReference>
<keyword evidence="4" id="KW-0677">Repeat</keyword>
<keyword evidence="6" id="KW-0411">Iron-sulfur</keyword>
<feature type="coiled-coil region" evidence="7">
    <location>
        <begin position="117"/>
        <end position="144"/>
    </location>
</feature>
<evidence type="ECO:0000256" key="5">
    <source>
        <dbReference type="ARBA" id="ARBA00023004"/>
    </source>
</evidence>
<evidence type="ECO:0000256" key="3">
    <source>
        <dbReference type="ARBA" id="ARBA00022723"/>
    </source>
</evidence>
<dbReference type="InterPro" id="IPR051555">
    <property type="entry name" value="FDH_Electron_Transfer_Unit"/>
</dbReference>
<comment type="caution">
    <text evidence="9">The sequence shown here is derived from an EMBL/GenBank/DDBJ whole genome shotgun (WGS) entry which is preliminary data.</text>
</comment>
<protein>
    <submittedName>
        <fullName evidence="9">Formate dehydrogenase</fullName>
    </submittedName>
</protein>
<name>A0A7C0YBN5_DESA2</name>
<dbReference type="PANTHER" id="PTHR43545:SF6">
    <property type="entry name" value="FORMATE DEHYDROGENASE, NITRATE-INDUCIBLE, IRON-SULFUR SUBUNIT"/>
    <property type="match status" value="1"/>
</dbReference>
<dbReference type="Pfam" id="PF13247">
    <property type="entry name" value="Fer4_11"/>
    <property type="match status" value="1"/>
</dbReference>
<evidence type="ECO:0000259" key="8">
    <source>
        <dbReference type="Pfam" id="PF13247"/>
    </source>
</evidence>